<dbReference type="EMBL" id="AHMY02000069">
    <property type="protein sequence ID" value="EKO13481.1"/>
    <property type="molecule type" value="Genomic_DNA"/>
</dbReference>
<dbReference type="AlphaFoldDB" id="A0A0E2AX57"/>
<evidence type="ECO:0000313" key="2">
    <source>
        <dbReference type="Proteomes" id="UP000006253"/>
    </source>
</evidence>
<comment type="caution">
    <text evidence="1">The sequence shown here is derived from an EMBL/GenBank/DDBJ whole genome shotgun (WGS) entry which is preliminary data.</text>
</comment>
<protein>
    <submittedName>
        <fullName evidence="1">Uncharacterized protein</fullName>
    </submittedName>
</protein>
<gene>
    <name evidence="1" type="ORF">LEP1GSC081_0223</name>
</gene>
<sequence length="48" mass="5569">MHKNSFFHKKIELLHSIPILSLFVNIDFDGQKILKQQNESKSVETTAN</sequence>
<accession>A0A0E2AX57</accession>
<evidence type="ECO:0000313" key="1">
    <source>
        <dbReference type="EMBL" id="EKO13481.1"/>
    </source>
</evidence>
<dbReference type="Proteomes" id="UP000006253">
    <property type="component" value="Unassembled WGS sequence"/>
</dbReference>
<organism evidence="1 2">
    <name type="scientific">Leptospira kirschneri str. H1</name>
    <dbReference type="NCBI Taxonomy" id="1049966"/>
    <lineage>
        <taxon>Bacteria</taxon>
        <taxon>Pseudomonadati</taxon>
        <taxon>Spirochaetota</taxon>
        <taxon>Spirochaetia</taxon>
        <taxon>Leptospirales</taxon>
        <taxon>Leptospiraceae</taxon>
        <taxon>Leptospira</taxon>
    </lineage>
</organism>
<name>A0A0E2AX57_9LEPT</name>
<reference evidence="1 2" key="1">
    <citation type="submission" date="2012-10" db="EMBL/GenBank/DDBJ databases">
        <authorList>
            <person name="Harkins D.M."/>
            <person name="Durkin A.S."/>
            <person name="Brinkac L.M."/>
            <person name="Selengut J.D."/>
            <person name="Sanka R."/>
            <person name="DePew J."/>
            <person name="Purushe J."/>
            <person name="Peacock S.J."/>
            <person name="Thaipadungpanit J."/>
            <person name="Wuthiekanun V.W."/>
            <person name="Day N.P."/>
            <person name="Vinetz J.M."/>
            <person name="Sutton G.G."/>
            <person name="Nelson W.C."/>
            <person name="Fouts D.E."/>
        </authorList>
    </citation>
    <scope>NUCLEOTIDE SEQUENCE [LARGE SCALE GENOMIC DNA]</scope>
    <source>
        <strain evidence="1 2">H1</strain>
    </source>
</reference>
<proteinExistence type="predicted"/>